<name>F4W4U6_ACREC</name>
<dbReference type="InParanoid" id="F4W4U6"/>
<protein>
    <submittedName>
        <fullName evidence="1">Uncharacterized protein</fullName>
    </submittedName>
</protein>
<organism evidence="2">
    <name type="scientific">Acromyrmex echinatior</name>
    <name type="common">Panamanian leafcutter ant</name>
    <name type="synonym">Acromyrmex octospinosus echinatior</name>
    <dbReference type="NCBI Taxonomy" id="103372"/>
    <lineage>
        <taxon>Eukaryota</taxon>
        <taxon>Metazoa</taxon>
        <taxon>Ecdysozoa</taxon>
        <taxon>Arthropoda</taxon>
        <taxon>Hexapoda</taxon>
        <taxon>Insecta</taxon>
        <taxon>Pterygota</taxon>
        <taxon>Neoptera</taxon>
        <taxon>Endopterygota</taxon>
        <taxon>Hymenoptera</taxon>
        <taxon>Apocrita</taxon>
        <taxon>Aculeata</taxon>
        <taxon>Formicoidea</taxon>
        <taxon>Formicidae</taxon>
        <taxon>Myrmicinae</taxon>
        <taxon>Acromyrmex</taxon>
    </lineage>
</organism>
<dbReference type="EMBL" id="GL887564">
    <property type="protein sequence ID" value="EGI70766.1"/>
    <property type="molecule type" value="Genomic_DNA"/>
</dbReference>
<keyword evidence="2" id="KW-1185">Reference proteome</keyword>
<evidence type="ECO:0000313" key="1">
    <source>
        <dbReference type="EMBL" id="EGI70766.1"/>
    </source>
</evidence>
<reference evidence="1" key="1">
    <citation type="submission" date="2011-02" db="EMBL/GenBank/DDBJ databases">
        <title>The genome of the leaf-cutting ant Acromyrmex echinatior suggests key adaptations to social evolution and fungus farming.</title>
        <authorList>
            <person name="Nygaard S."/>
            <person name="Zhang G."/>
        </authorList>
    </citation>
    <scope>NUCLEOTIDE SEQUENCE</scope>
</reference>
<sequence length="103" mass="11472">MDLQTTQRIQAKAVASIPGTIMRSLWRSPGTPRASRLVAARTLAATSGSGEQSTSSLSKKQVNLRYQSRGTTRFKDQLPSSFPIASARHRQIRNAYRYRALHN</sequence>
<accession>F4W4U6</accession>
<dbReference type="Proteomes" id="UP000007755">
    <property type="component" value="Unassembled WGS sequence"/>
</dbReference>
<dbReference type="AlphaFoldDB" id="F4W4U6"/>
<proteinExistence type="predicted"/>
<evidence type="ECO:0000313" key="2">
    <source>
        <dbReference type="Proteomes" id="UP000007755"/>
    </source>
</evidence>
<gene>
    <name evidence="1" type="ORF">G5I_00422</name>
</gene>